<dbReference type="AlphaFoldDB" id="A0A8X6H3C1"/>
<gene>
    <name evidence="2" type="ORF">TNCT_146331</name>
</gene>
<evidence type="ECO:0000313" key="3">
    <source>
        <dbReference type="Proteomes" id="UP000887116"/>
    </source>
</evidence>
<reference evidence="2" key="1">
    <citation type="submission" date="2020-07" db="EMBL/GenBank/DDBJ databases">
        <title>Multicomponent nature underlies the extraordinary mechanical properties of spider dragline silk.</title>
        <authorList>
            <person name="Kono N."/>
            <person name="Nakamura H."/>
            <person name="Mori M."/>
            <person name="Yoshida Y."/>
            <person name="Ohtoshi R."/>
            <person name="Malay A.D."/>
            <person name="Moran D.A.P."/>
            <person name="Tomita M."/>
            <person name="Numata K."/>
            <person name="Arakawa K."/>
        </authorList>
    </citation>
    <scope>NUCLEOTIDE SEQUENCE</scope>
</reference>
<protein>
    <submittedName>
        <fullName evidence="2">Uncharacterized protein</fullName>
    </submittedName>
</protein>
<sequence>MGCLLTFIIVAWWTLTKLQQGNNSAIKAVNGNTKFHQLLTEFPSLVEAVSTPRKLKHSIVTRGPTVFSKPRLHPD</sequence>
<proteinExistence type="predicted"/>
<dbReference type="Proteomes" id="UP000887116">
    <property type="component" value="Unassembled WGS sequence"/>
</dbReference>
<feature type="chain" id="PRO_5036470363" evidence="1">
    <location>
        <begin position="19"/>
        <end position="75"/>
    </location>
</feature>
<name>A0A8X6H3C1_TRICU</name>
<keyword evidence="3" id="KW-1185">Reference proteome</keyword>
<feature type="signal peptide" evidence="1">
    <location>
        <begin position="1"/>
        <end position="18"/>
    </location>
</feature>
<evidence type="ECO:0000256" key="1">
    <source>
        <dbReference type="SAM" id="SignalP"/>
    </source>
</evidence>
<keyword evidence="1" id="KW-0732">Signal</keyword>
<organism evidence="2 3">
    <name type="scientific">Trichonephila clavata</name>
    <name type="common">Joro spider</name>
    <name type="synonym">Nephila clavata</name>
    <dbReference type="NCBI Taxonomy" id="2740835"/>
    <lineage>
        <taxon>Eukaryota</taxon>
        <taxon>Metazoa</taxon>
        <taxon>Ecdysozoa</taxon>
        <taxon>Arthropoda</taxon>
        <taxon>Chelicerata</taxon>
        <taxon>Arachnida</taxon>
        <taxon>Araneae</taxon>
        <taxon>Araneomorphae</taxon>
        <taxon>Entelegynae</taxon>
        <taxon>Araneoidea</taxon>
        <taxon>Nephilidae</taxon>
        <taxon>Trichonephila</taxon>
    </lineage>
</organism>
<comment type="caution">
    <text evidence="2">The sequence shown here is derived from an EMBL/GenBank/DDBJ whole genome shotgun (WGS) entry which is preliminary data.</text>
</comment>
<accession>A0A8X6H3C1</accession>
<dbReference type="EMBL" id="BMAO01027296">
    <property type="protein sequence ID" value="GFR15794.1"/>
    <property type="molecule type" value="Genomic_DNA"/>
</dbReference>
<evidence type="ECO:0000313" key="2">
    <source>
        <dbReference type="EMBL" id="GFR15794.1"/>
    </source>
</evidence>